<protein>
    <recommendedName>
        <fullName evidence="5">Type II secretion system protein</fullName>
    </recommendedName>
</protein>
<evidence type="ECO:0008006" key="5">
    <source>
        <dbReference type="Google" id="ProtNLM"/>
    </source>
</evidence>
<evidence type="ECO:0000313" key="4">
    <source>
        <dbReference type="Proteomes" id="UP001318760"/>
    </source>
</evidence>
<dbReference type="AlphaFoldDB" id="A0AAW3ZXZ3"/>
<reference evidence="2 3" key="1">
    <citation type="submission" date="2015-08" db="EMBL/GenBank/DDBJ databases">
        <title>Comparative genomics of the Campylobacter concisus group.</title>
        <authorList>
            <person name="Yee E."/>
            <person name="Chapman M.H."/>
            <person name="Huynh S."/>
            <person name="Bono J.L."/>
            <person name="On S.L."/>
            <person name="St Leger J."/>
            <person name="Foster G."/>
            <person name="Parker C.T."/>
            <person name="Miller W.G."/>
        </authorList>
    </citation>
    <scope>NUCLEOTIDE SEQUENCE [LARGE SCALE GENOMIC DNA]</scope>
    <source>
        <strain evidence="2 3">RM9337</strain>
    </source>
</reference>
<reference evidence="1 4" key="2">
    <citation type="submission" date="2020-10" db="EMBL/GenBank/DDBJ databases">
        <title>Campylobacter californiensis sp. nov. isolated from cattle and feral swine in California.</title>
        <authorList>
            <person name="Miller W.G."/>
        </authorList>
    </citation>
    <scope>NUCLEOTIDE SEQUENCE [LARGE SCALE GENOMIC DNA]</scope>
    <source>
        <strain evidence="1 4">RM12919</strain>
    </source>
</reference>
<dbReference type="RefSeq" id="WP_170016491.1">
    <property type="nucleotide sequence ID" value="NZ_CP012545.1"/>
</dbReference>
<proteinExistence type="predicted"/>
<dbReference type="Proteomes" id="UP000650616">
    <property type="component" value="Unassembled WGS sequence"/>
</dbReference>
<organism evidence="2 3">
    <name type="scientific">Campylobacter californiensis</name>
    <dbReference type="NCBI Taxonomy" id="1032243"/>
    <lineage>
        <taxon>Bacteria</taxon>
        <taxon>Pseudomonadati</taxon>
        <taxon>Campylobacterota</taxon>
        <taxon>Epsilonproteobacteria</taxon>
        <taxon>Campylobacterales</taxon>
        <taxon>Campylobacteraceae</taxon>
        <taxon>Campylobacter</taxon>
    </lineage>
</organism>
<gene>
    <name evidence="1" type="ORF">CCAL12919_05140</name>
    <name evidence="2" type="ORF">CCAL9337_06320</name>
</gene>
<evidence type="ECO:0000313" key="2">
    <source>
        <dbReference type="EMBL" id="MBE3608336.1"/>
    </source>
</evidence>
<dbReference type="EMBL" id="JADBHS010000008">
    <property type="protein sequence ID" value="MBE2986516.1"/>
    <property type="molecule type" value="Genomic_DNA"/>
</dbReference>
<accession>A0AAW3ZXZ3</accession>
<keyword evidence="3" id="KW-1185">Reference proteome</keyword>
<evidence type="ECO:0000313" key="1">
    <source>
        <dbReference type="EMBL" id="MBE2986516.1"/>
    </source>
</evidence>
<comment type="caution">
    <text evidence="2">The sequence shown here is derived from an EMBL/GenBank/DDBJ whole genome shotgun (WGS) entry which is preliminary data.</text>
</comment>
<evidence type="ECO:0000313" key="3">
    <source>
        <dbReference type="Proteomes" id="UP000650616"/>
    </source>
</evidence>
<name>A0AAW3ZXZ3_9BACT</name>
<dbReference type="EMBL" id="LIWG01000007">
    <property type="protein sequence ID" value="MBE3608336.1"/>
    <property type="molecule type" value="Genomic_DNA"/>
</dbReference>
<sequence length="152" mass="16971">MKRGFSLLAAIFFVVVISSLGILALELSMASMRQTTEIYLREQAELLGQGATEMAMLEIFNHDFSKGCPSNPIISDQNFNDIFNYSVYVHFFGQIGNCDDGKLVTDIQTPQSIGTVRLDVFVTTKTKINSEGEEESITPNPISFHKRTLQKL</sequence>
<dbReference type="Proteomes" id="UP001318760">
    <property type="component" value="Unassembled WGS sequence"/>
</dbReference>